<sequence length="109" mass="11806">MEKRPQRRTGPKFLERGAREGESPAVFGPLSHHEALSTSRVVWECSPNRAVNSGPRLNMGERPIVTSTASTRPHGVLGICMLRASACGLPIRPALKHGPRSLTCVRVNG</sequence>
<gene>
    <name evidence="2" type="ORF">DARMORV10_A06P23800.1</name>
</gene>
<dbReference type="EMBL" id="HG994360">
    <property type="protein sequence ID" value="CAF2086242.1"/>
    <property type="molecule type" value="Genomic_DNA"/>
</dbReference>
<name>A0A816SKQ3_BRANA</name>
<organism evidence="2">
    <name type="scientific">Brassica napus</name>
    <name type="common">Rape</name>
    <dbReference type="NCBI Taxonomy" id="3708"/>
    <lineage>
        <taxon>Eukaryota</taxon>
        <taxon>Viridiplantae</taxon>
        <taxon>Streptophyta</taxon>
        <taxon>Embryophyta</taxon>
        <taxon>Tracheophyta</taxon>
        <taxon>Spermatophyta</taxon>
        <taxon>Magnoliopsida</taxon>
        <taxon>eudicotyledons</taxon>
        <taxon>Gunneridae</taxon>
        <taxon>Pentapetalae</taxon>
        <taxon>rosids</taxon>
        <taxon>malvids</taxon>
        <taxon>Brassicales</taxon>
        <taxon>Brassicaceae</taxon>
        <taxon>Brassiceae</taxon>
        <taxon>Brassica</taxon>
    </lineage>
</organism>
<dbReference type="Proteomes" id="UP001295469">
    <property type="component" value="Chromosome A06"/>
</dbReference>
<evidence type="ECO:0000313" key="2">
    <source>
        <dbReference type="EMBL" id="CAF2086242.1"/>
    </source>
</evidence>
<feature type="region of interest" description="Disordered" evidence="1">
    <location>
        <begin position="1"/>
        <end position="31"/>
    </location>
</feature>
<feature type="compositionally biased region" description="Basic and acidic residues" evidence="1">
    <location>
        <begin position="13"/>
        <end position="22"/>
    </location>
</feature>
<feature type="compositionally biased region" description="Basic residues" evidence="1">
    <location>
        <begin position="1"/>
        <end position="10"/>
    </location>
</feature>
<reference evidence="2" key="1">
    <citation type="submission" date="2021-01" db="EMBL/GenBank/DDBJ databases">
        <authorList>
            <consortium name="Genoscope - CEA"/>
            <person name="William W."/>
        </authorList>
    </citation>
    <scope>NUCLEOTIDE SEQUENCE</scope>
</reference>
<dbReference type="AlphaFoldDB" id="A0A816SKQ3"/>
<proteinExistence type="predicted"/>
<accession>A0A816SKQ3</accession>
<protein>
    <submittedName>
        <fullName evidence="2">(rape) hypothetical protein</fullName>
    </submittedName>
</protein>
<evidence type="ECO:0000256" key="1">
    <source>
        <dbReference type="SAM" id="MobiDB-lite"/>
    </source>
</evidence>